<evidence type="ECO:0000256" key="1">
    <source>
        <dbReference type="SAM" id="MobiDB-lite"/>
    </source>
</evidence>
<gene>
    <name evidence="2" type="primary">casB</name>
    <name evidence="2" type="synonym">cse2</name>
    <name evidence="2" type="ORF">ACFPRC_36145</name>
</gene>
<keyword evidence="3" id="KW-1185">Reference proteome</keyword>
<feature type="region of interest" description="Disordered" evidence="1">
    <location>
        <begin position="212"/>
        <end position="236"/>
    </location>
</feature>
<dbReference type="InterPro" id="IPR038287">
    <property type="entry name" value="Cse2_sf"/>
</dbReference>
<evidence type="ECO:0000313" key="2">
    <source>
        <dbReference type="EMBL" id="MFC5020259.1"/>
    </source>
</evidence>
<name>A0ABV9X592_9ACTN</name>
<evidence type="ECO:0000313" key="3">
    <source>
        <dbReference type="Proteomes" id="UP001595855"/>
    </source>
</evidence>
<sequence>MTTAASTSAPPAAVPVQQRVAELAAAHIGAWQEGYLNDRSHAVGALARLRRGAGREAGETPDLWTLIDTDPLHTTAAGARPLSEQELVRAENALHAALTLWAFHQQSRGVPMHRRHTRERPAGLGAAVRRLMPADGTDAPVRKRLVRAGTAPDLATLTQRLRDIVALLRSAKTPVPLDYALLAGQLYLWQCPDGPAAVRRRWGRSFHELRIRPDTDRNTASDTDEKTTPDTDKDAS</sequence>
<dbReference type="Proteomes" id="UP001595855">
    <property type="component" value="Unassembled WGS sequence"/>
</dbReference>
<dbReference type="InterPro" id="IPR013382">
    <property type="entry name" value="CRISPR-assoc_prot_Cse2"/>
</dbReference>
<organism evidence="2 3">
    <name type="scientific">Streptomyces lienomycini</name>
    <dbReference type="NCBI Taxonomy" id="284035"/>
    <lineage>
        <taxon>Bacteria</taxon>
        <taxon>Bacillati</taxon>
        <taxon>Actinomycetota</taxon>
        <taxon>Actinomycetes</taxon>
        <taxon>Kitasatosporales</taxon>
        <taxon>Streptomycetaceae</taxon>
        <taxon>Streptomyces</taxon>
    </lineage>
</organism>
<dbReference type="CDD" id="cd09731">
    <property type="entry name" value="Cse2_I-E"/>
    <property type="match status" value="1"/>
</dbReference>
<reference evidence="3" key="1">
    <citation type="journal article" date="2019" name="Int. J. Syst. Evol. Microbiol.">
        <title>The Global Catalogue of Microorganisms (GCM) 10K type strain sequencing project: providing services to taxonomists for standard genome sequencing and annotation.</title>
        <authorList>
            <consortium name="The Broad Institute Genomics Platform"/>
            <consortium name="The Broad Institute Genome Sequencing Center for Infectious Disease"/>
            <person name="Wu L."/>
            <person name="Ma J."/>
        </authorList>
    </citation>
    <scope>NUCLEOTIDE SEQUENCE [LARGE SCALE GENOMIC DNA]</scope>
    <source>
        <strain evidence="3">CGMCC 4.1542</strain>
    </source>
</reference>
<dbReference type="Pfam" id="PF09485">
    <property type="entry name" value="CRISPR_Cse2"/>
    <property type="match status" value="1"/>
</dbReference>
<proteinExistence type="predicted"/>
<comment type="caution">
    <text evidence="2">The sequence shown here is derived from an EMBL/GenBank/DDBJ whole genome shotgun (WGS) entry which is preliminary data.</text>
</comment>
<protein>
    <submittedName>
        <fullName evidence="2">Type I-E CRISPR-associated protein Cse2/CasB</fullName>
    </submittedName>
</protein>
<dbReference type="EMBL" id="JBHSJO010000002">
    <property type="protein sequence ID" value="MFC5020259.1"/>
    <property type="molecule type" value="Genomic_DNA"/>
</dbReference>
<dbReference type="RefSeq" id="WP_328662220.1">
    <property type="nucleotide sequence ID" value="NZ_BAAATN010000019.1"/>
</dbReference>
<dbReference type="Gene3D" id="1.10.520.40">
    <property type="entry name" value="CRISPR-associated protein Cse2"/>
    <property type="match status" value="1"/>
</dbReference>
<accession>A0ABV9X592</accession>
<dbReference type="NCBIfam" id="TIGR02548">
    <property type="entry name" value="casB_cse2"/>
    <property type="match status" value="1"/>
</dbReference>